<dbReference type="InterPro" id="IPR036388">
    <property type="entry name" value="WH-like_DNA-bd_sf"/>
</dbReference>
<dbReference type="InterPro" id="IPR019888">
    <property type="entry name" value="Tscrpt_reg_AsnC-like"/>
</dbReference>
<dbReference type="InterPro" id="IPR011991">
    <property type="entry name" value="ArsR-like_HTH"/>
</dbReference>
<dbReference type="HOGENOM" id="CLU_091233_3_2_11"/>
<protein>
    <submittedName>
        <fullName evidence="5">Transcriptional regulator, AsnC family</fullName>
    </submittedName>
</protein>
<dbReference type="Gene3D" id="1.10.10.10">
    <property type="entry name" value="Winged helix-like DNA-binding domain superfamily/Winged helix DNA-binding domain"/>
    <property type="match status" value="1"/>
</dbReference>
<feature type="domain" description="HTH asnC-type" evidence="4">
    <location>
        <begin position="2"/>
        <end position="63"/>
    </location>
</feature>
<dbReference type="EMBL" id="CP001778">
    <property type="protein sequence ID" value="ADD41039.1"/>
    <property type="molecule type" value="Genomic_DNA"/>
</dbReference>
<dbReference type="PRINTS" id="PR00033">
    <property type="entry name" value="HTHASNC"/>
</dbReference>
<dbReference type="FunFam" id="1.10.10.10:FF:000186">
    <property type="entry name" value="AsnC family transcriptional regulator"/>
    <property type="match status" value="1"/>
</dbReference>
<dbReference type="Proteomes" id="UP000000844">
    <property type="component" value="Chromosome"/>
</dbReference>
<dbReference type="SUPFAM" id="SSF54909">
    <property type="entry name" value="Dimeric alpha+beta barrel"/>
    <property type="match status" value="1"/>
</dbReference>
<dbReference type="GO" id="GO:0043565">
    <property type="term" value="F:sequence-specific DNA binding"/>
    <property type="evidence" value="ECO:0007669"/>
    <property type="project" value="InterPro"/>
</dbReference>
<dbReference type="STRING" id="446470.Snas_1330"/>
<dbReference type="PANTHER" id="PTHR30154:SF53">
    <property type="entry name" value="HTH-TYPE TRANSCRIPTIONAL REGULATOR LRPC"/>
    <property type="match status" value="1"/>
</dbReference>
<dbReference type="PROSITE" id="PS50956">
    <property type="entry name" value="HTH_ASNC_2"/>
    <property type="match status" value="1"/>
</dbReference>
<evidence type="ECO:0000256" key="2">
    <source>
        <dbReference type="ARBA" id="ARBA00023125"/>
    </source>
</evidence>
<keyword evidence="6" id="KW-1185">Reference proteome</keyword>
<gene>
    <name evidence="5" type="ordered locus">Snas_1330</name>
</gene>
<name>D3PU93_STANL</name>
<dbReference type="KEGG" id="sna:Snas_1330"/>
<dbReference type="GO" id="GO:0043200">
    <property type="term" value="P:response to amino acid"/>
    <property type="evidence" value="ECO:0007669"/>
    <property type="project" value="TreeGrafter"/>
</dbReference>
<keyword evidence="1" id="KW-0805">Transcription regulation</keyword>
<dbReference type="GO" id="GO:0005829">
    <property type="term" value="C:cytosol"/>
    <property type="evidence" value="ECO:0007669"/>
    <property type="project" value="TreeGrafter"/>
</dbReference>
<dbReference type="CDD" id="cd00090">
    <property type="entry name" value="HTH_ARSR"/>
    <property type="match status" value="1"/>
</dbReference>
<sequence length="151" mass="16505">MFDDVDVKLLELLQTDGRLSLSELGRRVNLSAAAVTERVKRLEAEGTITGYTATVSAARLGYRMAAFVRISPHAGIDFKHPKVRAVLSGPEIREAHHVIGDDCWILKVAVADVEHLERLLEQLSGLGRTTTSIVMSTPIRAGVLTPLDHAR</sequence>
<dbReference type="Pfam" id="PF13404">
    <property type="entry name" value="HTH_AsnC-type"/>
    <property type="match status" value="1"/>
</dbReference>
<organism evidence="5 6">
    <name type="scientific">Stackebrandtia nassauensis (strain DSM 44728 / CIP 108903 / NRRL B-16338 / NBRC 102104 / LLR-40K-21)</name>
    <dbReference type="NCBI Taxonomy" id="446470"/>
    <lineage>
        <taxon>Bacteria</taxon>
        <taxon>Bacillati</taxon>
        <taxon>Actinomycetota</taxon>
        <taxon>Actinomycetes</taxon>
        <taxon>Glycomycetales</taxon>
        <taxon>Glycomycetaceae</taxon>
        <taxon>Stackebrandtia</taxon>
    </lineage>
</organism>
<dbReference type="InterPro" id="IPR000485">
    <property type="entry name" value="AsnC-type_HTH_dom"/>
</dbReference>
<dbReference type="InterPro" id="IPR011008">
    <property type="entry name" value="Dimeric_a/b-barrel"/>
</dbReference>
<dbReference type="SUPFAM" id="SSF46785">
    <property type="entry name" value="Winged helix' DNA-binding domain"/>
    <property type="match status" value="1"/>
</dbReference>
<dbReference type="InterPro" id="IPR019885">
    <property type="entry name" value="Tscrpt_reg_HTH_AsnC-type_CS"/>
</dbReference>
<evidence type="ECO:0000259" key="4">
    <source>
        <dbReference type="PROSITE" id="PS50956"/>
    </source>
</evidence>
<evidence type="ECO:0000256" key="3">
    <source>
        <dbReference type="ARBA" id="ARBA00023163"/>
    </source>
</evidence>
<reference evidence="5 6" key="1">
    <citation type="journal article" date="2009" name="Stand. Genomic Sci.">
        <title>Complete genome sequence of Stackebrandtia nassauensis type strain (LLR-40K-21).</title>
        <authorList>
            <person name="Munk C."/>
            <person name="Lapidus A."/>
            <person name="Copeland A."/>
            <person name="Jando M."/>
            <person name="Mayilraj S."/>
            <person name="Glavina Del Rio T."/>
            <person name="Nolan M."/>
            <person name="Chen F."/>
            <person name="Lucas S."/>
            <person name="Tice H."/>
            <person name="Cheng J.F."/>
            <person name="Han C."/>
            <person name="Detter J.C."/>
            <person name="Bruce D."/>
            <person name="Goodwin L."/>
            <person name="Chain P."/>
            <person name="Pitluck S."/>
            <person name="Goker M."/>
            <person name="Ovchinikova G."/>
            <person name="Pati A."/>
            <person name="Ivanova N."/>
            <person name="Mavromatis K."/>
            <person name="Chen A."/>
            <person name="Palaniappan K."/>
            <person name="Land M."/>
            <person name="Hauser L."/>
            <person name="Chang Y.J."/>
            <person name="Jeffries C.D."/>
            <person name="Bristow J."/>
            <person name="Eisen J.A."/>
            <person name="Markowitz V."/>
            <person name="Hugenholtz P."/>
            <person name="Kyrpides N.C."/>
            <person name="Klenk H.P."/>
        </authorList>
    </citation>
    <scope>NUCLEOTIDE SEQUENCE [LARGE SCALE GENOMIC DNA]</scope>
    <source>
        <strain evidence="6">DSM 44728 / CIP 108903 / NRRL B-16338 / NBRC 102104 / LLR-40K-21</strain>
    </source>
</reference>
<evidence type="ECO:0000256" key="1">
    <source>
        <dbReference type="ARBA" id="ARBA00023015"/>
    </source>
</evidence>
<dbReference type="RefSeq" id="WP_013016610.1">
    <property type="nucleotide sequence ID" value="NC_013947.1"/>
</dbReference>
<dbReference type="InterPro" id="IPR036390">
    <property type="entry name" value="WH_DNA-bd_sf"/>
</dbReference>
<keyword evidence="2" id="KW-0238">DNA-binding</keyword>
<dbReference type="InterPro" id="IPR019887">
    <property type="entry name" value="Tscrpt_reg_AsnC/Lrp_C"/>
</dbReference>
<evidence type="ECO:0000313" key="6">
    <source>
        <dbReference type="Proteomes" id="UP000000844"/>
    </source>
</evidence>
<accession>D3PU93</accession>
<dbReference type="eggNOG" id="COG1522">
    <property type="taxonomic scope" value="Bacteria"/>
</dbReference>
<dbReference type="SMART" id="SM00344">
    <property type="entry name" value="HTH_ASNC"/>
    <property type="match status" value="1"/>
</dbReference>
<keyword evidence="3" id="KW-0804">Transcription</keyword>
<dbReference type="PANTHER" id="PTHR30154">
    <property type="entry name" value="LEUCINE-RESPONSIVE REGULATORY PROTEIN"/>
    <property type="match status" value="1"/>
</dbReference>
<dbReference type="AlphaFoldDB" id="D3PU93"/>
<proteinExistence type="predicted"/>
<dbReference type="Gene3D" id="3.30.70.920">
    <property type="match status" value="1"/>
</dbReference>
<dbReference type="Pfam" id="PF01037">
    <property type="entry name" value="AsnC_trans_reg"/>
    <property type="match status" value="1"/>
</dbReference>
<evidence type="ECO:0000313" key="5">
    <source>
        <dbReference type="EMBL" id="ADD41039.1"/>
    </source>
</evidence>
<dbReference type="PROSITE" id="PS00519">
    <property type="entry name" value="HTH_ASNC_1"/>
    <property type="match status" value="1"/>
</dbReference>